<evidence type="ECO:0000256" key="1">
    <source>
        <dbReference type="SAM" id="MobiDB-lite"/>
    </source>
</evidence>
<keyword evidence="3" id="KW-1185">Reference proteome</keyword>
<evidence type="ECO:0000313" key="2">
    <source>
        <dbReference type="EMBL" id="KAK3892982.1"/>
    </source>
</evidence>
<proteinExistence type="predicted"/>
<dbReference type="Proteomes" id="UP001286313">
    <property type="component" value="Unassembled WGS sequence"/>
</dbReference>
<evidence type="ECO:0000313" key="3">
    <source>
        <dbReference type="Proteomes" id="UP001286313"/>
    </source>
</evidence>
<dbReference type="EMBL" id="JAWQEG010000237">
    <property type="protein sequence ID" value="KAK3892982.1"/>
    <property type="molecule type" value="Genomic_DNA"/>
</dbReference>
<organism evidence="2 3">
    <name type="scientific">Petrolisthes cinctipes</name>
    <name type="common">Flat porcelain crab</name>
    <dbReference type="NCBI Taxonomy" id="88211"/>
    <lineage>
        <taxon>Eukaryota</taxon>
        <taxon>Metazoa</taxon>
        <taxon>Ecdysozoa</taxon>
        <taxon>Arthropoda</taxon>
        <taxon>Crustacea</taxon>
        <taxon>Multicrustacea</taxon>
        <taxon>Malacostraca</taxon>
        <taxon>Eumalacostraca</taxon>
        <taxon>Eucarida</taxon>
        <taxon>Decapoda</taxon>
        <taxon>Pleocyemata</taxon>
        <taxon>Anomura</taxon>
        <taxon>Galatheoidea</taxon>
        <taxon>Porcellanidae</taxon>
        <taxon>Petrolisthes</taxon>
    </lineage>
</organism>
<sequence length="138" mass="16191">MAPEDIFQPDNLLTETSNSLFFDLEEIEKQLSMPAPEPVLPASPVPSSSRKGKRKREGRGTKIIRIEQRLQNQSDDEEAVDNPDIYNEEKEEEPLFARTSTLANNKQVKRNYEFRMTQLQLHLKLRECDSRERREFQL</sequence>
<dbReference type="AlphaFoldDB" id="A0AAE1GJF2"/>
<accession>A0AAE1GJF2</accession>
<reference evidence="2" key="1">
    <citation type="submission" date="2023-10" db="EMBL/GenBank/DDBJ databases">
        <title>Genome assemblies of two species of porcelain crab, Petrolisthes cinctipes and Petrolisthes manimaculis (Anomura: Porcellanidae).</title>
        <authorList>
            <person name="Angst P."/>
        </authorList>
    </citation>
    <scope>NUCLEOTIDE SEQUENCE</scope>
    <source>
        <strain evidence="2">PB745_01</strain>
        <tissue evidence="2">Gill</tissue>
    </source>
</reference>
<name>A0AAE1GJF2_PETCI</name>
<gene>
    <name evidence="2" type="ORF">Pcinc_003161</name>
</gene>
<protein>
    <submittedName>
        <fullName evidence="2">Uncharacterized protein</fullName>
    </submittedName>
</protein>
<feature type="compositionally biased region" description="Pro residues" evidence="1">
    <location>
        <begin position="35"/>
        <end position="44"/>
    </location>
</feature>
<feature type="compositionally biased region" description="Basic and acidic residues" evidence="1">
    <location>
        <begin position="58"/>
        <end position="68"/>
    </location>
</feature>
<comment type="caution">
    <text evidence="2">The sequence shown here is derived from an EMBL/GenBank/DDBJ whole genome shotgun (WGS) entry which is preliminary data.</text>
</comment>
<feature type="region of interest" description="Disordered" evidence="1">
    <location>
        <begin position="32"/>
        <end position="90"/>
    </location>
</feature>